<dbReference type="NCBIfam" id="TIGR00088">
    <property type="entry name" value="trmD"/>
    <property type="match status" value="1"/>
</dbReference>
<evidence type="ECO:0000256" key="5">
    <source>
        <dbReference type="ARBA" id="ARBA00012807"/>
    </source>
</evidence>
<keyword evidence="11 15" id="KW-0819">tRNA processing</keyword>
<comment type="subcellular location">
    <subcellularLocation>
        <location evidence="2 15 17">Cytoplasm</location>
    </subcellularLocation>
</comment>
<evidence type="ECO:0000259" key="18">
    <source>
        <dbReference type="Pfam" id="PF01746"/>
    </source>
</evidence>
<dbReference type="InterPro" id="IPR029026">
    <property type="entry name" value="tRNA_m1G_MTases_N"/>
</dbReference>
<evidence type="ECO:0000313" key="19">
    <source>
        <dbReference type="EMBL" id="SJZ60132.1"/>
    </source>
</evidence>
<evidence type="ECO:0000256" key="6">
    <source>
        <dbReference type="ARBA" id="ARBA00014679"/>
    </source>
</evidence>
<evidence type="ECO:0000256" key="13">
    <source>
        <dbReference type="ARBA" id="ARBA00033392"/>
    </source>
</evidence>
<dbReference type="InterPro" id="IPR023148">
    <property type="entry name" value="tRNA_m1G_MeTrfase_C_sf"/>
</dbReference>
<dbReference type="Pfam" id="PF01746">
    <property type="entry name" value="tRNA_m1G_MT"/>
    <property type="match status" value="1"/>
</dbReference>
<dbReference type="InterPro" id="IPR002649">
    <property type="entry name" value="tRNA_m1G_MeTrfase_TrmD"/>
</dbReference>
<protein>
    <recommendedName>
        <fullName evidence="6 15">tRNA (guanine-N(1)-)-methyltransferase</fullName>
        <ecNumber evidence="5 15">2.1.1.228</ecNumber>
    </recommendedName>
    <alternativeName>
        <fullName evidence="12 15">M1G-methyltransferase</fullName>
    </alternativeName>
    <alternativeName>
        <fullName evidence="13 15">tRNA [GM37] methyltransferase</fullName>
    </alternativeName>
</protein>
<evidence type="ECO:0000256" key="7">
    <source>
        <dbReference type="ARBA" id="ARBA00022490"/>
    </source>
</evidence>
<dbReference type="PANTHER" id="PTHR46417:SF1">
    <property type="entry name" value="TRNA (GUANINE-N(1)-)-METHYLTRANSFERASE"/>
    <property type="match status" value="1"/>
</dbReference>
<evidence type="ECO:0000256" key="4">
    <source>
        <dbReference type="ARBA" id="ARBA00011738"/>
    </source>
</evidence>
<evidence type="ECO:0000256" key="15">
    <source>
        <dbReference type="HAMAP-Rule" id="MF_00605"/>
    </source>
</evidence>
<dbReference type="OrthoDB" id="9807416at2"/>
<dbReference type="NCBIfam" id="NF000648">
    <property type="entry name" value="PRK00026.1"/>
    <property type="match status" value="1"/>
</dbReference>
<dbReference type="GO" id="GO:0052906">
    <property type="term" value="F:tRNA (guanine(37)-N1)-methyltransferase activity"/>
    <property type="evidence" value="ECO:0007669"/>
    <property type="project" value="UniProtKB-UniRule"/>
</dbReference>
<dbReference type="CDD" id="cd18080">
    <property type="entry name" value="TrmD-like"/>
    <property type="match status" value="1"/>
</dbReference>
<dbReference type="Proteomes" id="UP000190389">
    <property type="component" value="Unassembled WGS sequence"/>
</dbReference>
<keyword evidence="7 15" id="KW-0963">Cytoplasm</keyword>
<evidence type="ECO:0000256" key="10">
    <source>
        <dbReference type="ARBA" id="ARBA00022691"/>
    </source>
</evidence>
<feature type="binding site" evidence="15 16">
    <location>
        <begin position="129"/>
        <end position="134"/>
    </location>
    <ligand>
        <name>S-adenosyl-L-methionine</name>
        <dbReference type="ChEBI" id="CHEBI:59789"/>
    </ligand>
</feature>
<keyword evidence="9 15" id="KW-0808">Transferase</keyword>
<comment type="function">
    <text evidence="1 15 17">Specifically methylates guanosine-37 in various tRNAs.</text>
</comment>
<dbReference type="RefSeq" id="WP_078747296.1">
    <property type="nucleotide sequence ID" value="NZ_CP137850.1"/>
</dbReference>
<dbReference type="SUPFAM" id="SSF75217">
    <property type="entry name" value="alpha/beta knot"/>
    <property type="match status" value="1"/>
</dbReference>
<reference evidence="20" key="1">
    <citation type="submission" date="2017-02" db="EMBL/GenBank/DDBJ databases">
        <authorList>
            <person name="Varghese N."/>
            <person name="Submissions S."/>
        </authorList>
    </citation>
    <scope>NUCLEOTIDE SEQUENCE [LARGE SCALE GENOMIC DNA]</scope>
    <source>
        <strain evidence="20">ATCC 27862</strain>
    </source>
</reference>
<evidence type="ECO:0000256" key="17">
    <source>
        <dbReference type="RuleBase" id="RU003464"/>
    </source>
</evidence>
<name>A0A1T4LZP1_9BACT</name>
<comment type="catalytic activity">
    <reaction evidence="14 15 17">
        <text>guanosine(37) in tRNA + S-adenosyl-L-methionine = N(1)-methylguanosine(37) in tRNA + S-adenosyl-L-homocysteine + H(+)</text>
        <dbReference type="Rhea" id="RHEA:36899"/>
        <dbReference type="Rhea" id="RHEA-COMP:10145"/>
        <dbReference type="Rhea" id="RHEA-COMP:10147"/>
        <dbReference type="ChEBI" id="CHEBI:15378"/>
        <dbReference type="ChEBI" id="CHEBI:57856"/>
        <dbReference type="ChEBI" id="CHEBI:59789"/>
        <dbReference type="ChEBI" id="CHEBI:73542"/>
        <dbReference type="ChEBI" id="CHEBI:74269"/>
        <dbReference type="EC" id="2.1.1.228"/>
    </reaction>
</comment>
<dbReference type="STRING" id="171291.SAMN02745154_00584"/>
<evidence type="ECO:0000256" key="14">
    <source>
        <dbReference type="ARBA" id="ARBA00047783"/>
    </source>
</evidence>
<evidence type="ECO:0000313" key="20">
    <source>
        <dbReference type="Proteomes" id="UP000190389"/>
    </source>
</evidence>
<evidence type="ECO:0000256" key="16">
    <source>
        <dbReference type="PIRSR" id="PIRSR000386-1"/>
    </source>
</evidence>
<dbReference type="GO" id="GO:0002939">
    <property type="term" value="P:tRNA N1-guanine methylation"/>
    <property type="evidence" value="ECO:0007669"/>
    <property type="project" value="TreeGrafter"/>
</dbReference>
<dbReference type="InterPro" id="IPR029028">
    <property type="entry name" value="Alpha/beta_knot_MTases"/>
</dbReference>
<dbReference type="PANTHER" id="PTHR46417">
    <property type="entry name" value="TRNA (GUANINE-N(1)-)-METHYLTRANSFERASE"/>
    <property type="match status" value="1"/>
</dbReference>
<sequence length="227" mass="26270">MKINFLTLFPNYFEPFINESIVKRAKEKELVDFSVVDFRNFSKDKHRKVDDEIYGGGHGLLLQVEPIDLALDSLPNRGGYKVLVSPQGKTFTQEIAQELSQYDQITFISGRYEGFDERVVELVDIELSIGDYVLTGGELPSMVMADSIIRLIPGVIKEESHVFDSFQGIGLLDYPQYTRPREYKGMKVPEVLFNGDHKKIKEWKQQAQWEKTLKNRPDIIERIKHEK</sequence>
<keyword evidence="10 15" id="KW-0949">S-adenosyl-L-methionine</keyword>
<keyword evidence="20" id="KW-1185">Reference proteome</keyword>
<dbReference type="HAMAP" id="MF_00605">
    <property type="entry name" value="TrmD"/>
    <property type="match status" value="1"/>
</dbReference>
<keyword evidence="8 15" id="KW-0489">Methyltransferase</keyword>
<gene>
    <name evidence="15" type="primary">trmD</name>
    <name evidence="19" type="ORF">SAMN02745154_00584</name>
</gene>
<dbReference type="EC" id="2.1.1.228" evidence="5 15"/>
<evidence type="ECO:0000256" key="12">
    <source>
        <dbReference type="ARBA" id="ARBA00029736"/>
    </source>
</evidence>
<evidence type="ECO:0000256" key="3">
    <source>
        <dbReference type="ARBA" id="ARBA00007630"/>
    </source>
</evidence>
<organism evidence="19 20">
    <name type="scientific">Mycoplasmopsis verecunda</name>
    <dbReference type="NCBI Taxonomy" id="171291"/>
    <lineage>
        <taxon>Bacteria</taxon>
        <taxon>Bacillati</taxon>
        <taxon>Mycoplasmatota</taxon>
        <taxon>Mycoplasmoidales</taxon>
        <taxon>Metamycoplasmataceae</taxon>
        <taxon>Mycoplasmopsis</taxon>
    </lineage>
</organism>
<dbReference type="PIRSF" id="PIRSF000386">
    <property type="entry name" value="tRNA_mtase"/>
    <property type="match status" value="1"/>
</dbReference>
<evidence type="ECO:0000256" key="9">
    <source>
        <dbReference type="ARBA" id="ARBA00022679"/>
    </source>
</evidence>
<evidence type="ECO:0000256" key="1">
    <source>
        <dbReference type="ARBA" id="ARBA00002634"/>
    </source>
</evidence>
<accession>A0A1T4LZP1</accession>
<dbReference type="AlphaFoldDB" id="A0A1T4LZP1"/>
<evidence type="ECO:0000256" key="11">
    <source>
        <dbReference type="ARBA" id="ARBA00022694"/>
    </source>
</evidence>
<comment type="subunit">
    <text evidence="4 15 17">Homodimer.</text>
</comment>
<feature type="domain" description="tRNA methyltransferase TRMD/TRM10-type" evidence="18">
    <location>
        <begin position="1"/>
        <end position="221"/>
    </location>
</feature>
<dbReference type="GO" id="GO:0005829">
    <property type="term" value="C:cytosol"/>
    <property type="evidence" value="ECO:0007669"/>
    <property type="project" value="TreeGrafter"/>
</dbReference>
<dbReference type="EMBL" id="FUXF01000025">
    <property type="protein sequence ID" value="SJZ60132.1"/>
    <property type="molecule type" value="Genomic_DNA"/>
</dbReference>
<feature type="binding site" evidence="15 16">
    <location>
        <position position="110"/>
    </location>
    <ligand>
        <name>S-adenosyl-L-methionine</name>
        <dbReference type="ChEBI" id="CHEBI:59789"/>
    </ligand>
</feature>
<evidence type="ECO:0000256" key="8">
    <source>
        <dbReference type="ARBA" id="ARBA00022603"/>
    </source>
</evidence>
<dbReference type="InterPro" id="IPR016009">
    <property type="entry name" value="tRNA_MeTrfase_TRMD/TRM10"/>
</dbReference>
<comment type="similarity">
    <text evidence="3 15 17">Belongs to the RNA methyltransferase TrmD family.</text>
</comment>
<dbReference type="Gene3D" id="3.40.1280.10">
    <property type="match status" value="1"/>
</dbReference>
<proteinExistence type="inferred from homology"/>
<evidence type="ECO:0000256" key="2">
    <source>
        <dbReference type="ARBA" id="ARBA00004496"/>
    </source>
</evidence>
<dbReference type="Gene3D" id="1.10.1270.20">
    <property type="entry name" value="tRNA(m1g37)methyltransferase, domain 2"/>
    <property type="match status" value="1"/>
</dbReference>
<dbReference type="FunFam" id="3.40.1280.10:FF:000001">
    <property type="entry name" value="tRNA (guanine-N(1)-)-methyltransferase"/>
    <property type="match status" value="1"/>
</dbReference>